<feature type="transmembrane region" description="Helical" evidence="1">
    <location>
        <begin position="65"/>
        <end position="82"/>
    </location>
</feature>
<dbReference type="EMBL" id="FNXT01001040">
    <property type="protein sequence ID" value="SZX71249.1"/>
    <property type="molecule type" value="Genomic_DNA"/>
</dbReference>
<protein>
    <recommendedName>
        <fullName evidence="1">HVA22-like protein</fullName>
    </recommendedName>
</protein>
<evidence type="ECO:0000313" key="3">
    <source>
        <dbReference type="EMBL" id="SZX71249.1"/>
    </source>
</evidence>
<organism evidence="3 4">
    <name type="scientific">Tetradesmus obliquus</name>
    <name type="common">Green alga</name>
    <name type="synonym">Acutodesmus obliquus</name>
    <dbReference type="NCBI Taxonomy" id="3088"/>
    <lineage>
        <taxon>Eukaryota</taxon>
        <taxon>Viridiplantae</taxon>
        <taxon>Chlorophyta</taxon>
        <taxon>core chlorophytes</taxon>
        <taxon>Chlorophyceae</taxon>
        <taxon>CS clade</taxon>
        <taxon>Sphaeropleales</taxon>
        <taxon>Scenedesmaceae</taxon>
        <taxon>Tetradesmus</taxon>
    </lineage>
</organism>
<dbReference type="PANTHER" id="PTHR12300:SF117">
    <property type="entry name" value="LP05237P-RELATED"/>
    <property type="match status" value="1"/>
</dbReference>
<reference evidence="3 4" key="1">
    <citation type="submission" date="2016-10" db="EMBL/GenBank/DDBJ databases">
        <authorList>
            <person name="Cai Z."/>
        </authorList>
    </citation>
    <scope>NUCLEOTIDE SEQUENCE [LARGE SCALE GENOMIC DNA]</scope>
</reference>
<dbReference type="Pfam" id="PF03134">
    <property type="entry name" value="TB2_DP1_HVA22"/>
    <property type="match status" value="1"/>
</dbReference>
<comment type="subcellular location">
    <subcellularLocation>
        <location evidence="1">Membrane</location>
        <topology evidence="1">Multi-pass membrane protein</topology>
    </subcellularLocation>
</comment>
<keyword evidence="4" id="KW-1185">Reference proteome</keyword>
<dbReference type="PANTHER" id="PTHR12300">
    <property type="entry name" value="HVA22-LIKE PROTEINS"/>
    <property type="match status" value="1"/>
</dbReference>
<evidence type="ECO:0000256" key="2">
    <source>
        <dbReference type="SAM" id="MobiDB-lite"/>
    </source>
</evidence>
<feature type="transmembrane region" description="Helical" evidence="1">
    <location>
        <begin position="6"/>
        <end position="22"/>
    </location>
</feature>
<keyword evidence="1" id="KW-1133">Transmembrane helix</keyword>
<dbReference type="InterPro" id="IPR004345">
    <property type="entry name" value="TB2_DP1_HVA22"/>
</dbReference>
<dbReference type="GO" id="GO:0016020">
    <property type="term" value="C:membrane"/>
    <property type="evidence" value="ECO:0007669"/>
    <property type="project" value="UniProtKB-SubCell"/>
</dbReference>
<keyword evidence="1" id="KW-0472">Membrane</keyword>
<dbReference type="AlphaFoldDB" id="A0A383W286"/>
<keyword evidence="1" id="KW-0812">Transmembrane</keyword>
<comment type="similarity">
    <text evidence="1">Belongs to the DP1 family.</text>
</comment>
<evidence type="ECO:0000256" key="1">
    <source>
        <dbReference type="RuleBase" id="RU362006"/>
    </source>
</evidence>
<sequence>MPIAATASLVYSMLFATFAYLLPGYQTFKAVERKSSDDVREWACYWTVLATLYCLQPFIDLLASWLPFYYLAKLGFLLGLWYPSTKWAQYLYARGFSPLVSSYEADIDKLYMDGRTKLADLMGQHASTLKSHSLTLLILPEATSLISLLLRHSFTLQLADLLADLMGQHASTLKGQARNLSGQATVLLKNIQQKAMDKAKAGRAPGGDATAGHGLHTE</sequence>
<feature type="region of interest" description="Disordered" evidence="2">
    <location>
        <begin position="198"/>
        <end position="218"/>
    </location>
</feature>
<evidence type="ECO:0000313" key="4">
    <source>
        <dbReference type="Proteomes" id="UP000256970"/>
    </source>
</evidence>
<feature type="transmembrane region" description="Helical" evidence="1">
    <location>
        <begin position="42"/>
        <end position="59"/>
    </location>
</feature>
<name>A0A383W286_TETOB</name>
<dbReference type="Proteomes" id="UP000256970">
    <property type="component" value="Unassembled WGS sequence"/>
</dbReference>
<accession>A0A383W286</accession>
<gene>
    <name evidence="3" type="ORF">BQ4739_LOCUS11384</name>
</gene>
<proteinExistence type="inferred from homology"/>